<comment type="similarity">
    <text evidence="10">Belongs to the GTP-binding SRP family. FtsY subfamily.</text>
</comment>
<dbReference type="EC" id="3.6.5.4" evidence="10"/>
<comment type="catalytic activity">
    <reaction evidence="9 10">
        <text>GTP + H2O = GDP + phosphate + H(+)</text>
        <dbReference type="Rhea" id="RHEA:19669"/>
        <dbReference type="ChEBI" id="CHEBI:15377"/>
        <dbReference type="ChEBI" id="CHEBI:15378"/>
        <dbReference type="ChEBI" id="CHEBI:37565"/>
        <dbReference type="ChEBI" id="CHEBI:43474"/>
        <dbReference type="ChEBI" id="CHEBI:58189"/>
        <dbReference type="EC" id="3.6.5.4"/>
    </reaction>
</comment>
<dbReference type="NCBIfam" id="TIGR00064">
    <property type="entry name" value="ftsY"/>
    <property type="match status" value="1"/>
</dbReference>
<dbReference type="InterPro" id="IPR000897">
    <property type="entry name" value="SRP54_GTPase_dom"/>
</dbReference>
<comment type="subcellular location">
    <subcellularLocation>
        <location evidence="1">Cell inner membrane</location>
        <topology evidence="1">Peripheral membrane protein</topology>
        <orientation evidence="1">Cytoplasmic side</orientation>
    </subcellularLocation>
    <subcellularLocation>
        <location evidence="10">Cell membrane</location>
        <topology evidence="10">Peripheral membrane protein</topology>
        <orientation evidence="10">Cytoplasmic side</orientation>
    </subcellularLocation>
    <subcellularLocation>
        <location evidence="10">Cytoplasm</location>
    </subcellularLocation>
</comment>
<dbReference type="SMART" id="SM00963">
    <property type="entry name" value="SRP54_N"/>
    <property type="match status" value="1"/>
</dbReference>
<evidence type="ECO:0000256" key="6">
    <source>
        <dbReference type="ARBA" id="ARBA00023134"/>
    </source>
</evidence>
<organism evidence="14 15">
    <name type="scientific">Candidatus Endolissoclinum faulkneri L2</name>
    <dbReference type="NCBI Taxonomy" id="1193729"/>
    <lineage>
        <taxon>Bacteria</taxon>
        <taxon>Pseudomonadati</taxon>
        <taxon>Pseudomonadota</taxon>
        <taxon>Alphaproteobacteria</taxon>
        <taxon>Rhodospirillales</taxon>
        <taxon>Rhodospirillaceae</taxon>
        <taxon>Candidatus Endolissoclinum</taxon>
    </lineage>
</organism>
<dbReference type="HOGENOM" id="CLU_009301_3_0_5"/>
<feature type="domain" description="Signal recognition particle SRP54 helical bundle" evidence="13">
    <location>
        <begin position="18"/>
        <end position="97"/>
    </location>
</feature>
<dbReference type="InterPro" id="IPR036225">
    <property type="entry name" value="SRP/SRP_N"/>
</dbReference>
<dbReference type="GO" id="GO:0005737">
    <property type="term" value="C:cytoplasm"/>
    <property type="evidence" value="ECO:0007669"/>
    <property type="project" value="UniProtKB-SubCell"/>
</dbReference>
<evidence type="ECO:0000256" key="2">
    <source>
        <dbReference type="ARBA" id="ARBA00022475"/>
    </source>
</evidence>
<dbReference type="EMBL" id="CP003539">
    <property type="protein sequence ID" value="AFX98657.1"/>
    <property type="molecule type" value="Genomic_DNA"/>
</dbReference>
<dbReference type="GO" id="GO:0005047">
    <property type="term" value="F:signal recognition particle binding"/>
    <property type="evidence" value="ECO:0007669"/>
    <property type="project" value="TreeGrafter"/>
</dbReference>
<dbReference type="GO" id="GO:0005525">
    <property type="term" value="F:GTP binding"/>
    <property type="evidence" value="ECO:0007669"/>
    <property type="project" value="UniProtKB-UniRule"/>
</dbReference>
<dbReference type="GO" id="GO:0003924">
    <property type="term" value="F:GTPase activity"/>
    <property type="evidence" value="ECO:0007669"/>
    <property type="project" value="UniProtKB-UniRule"/>
</dbReference>
<dbReference type="AlphaFoldDB" id="K7YMB9"/>
<dbReference type="PANTHER" id="PTHR43134">
    <property type="entry name" value="SIGNAL RECOGNITION PARTICLE RECEPTOR SUBUNIT ALPHA"/>
    <property type="match status" value="1"/>
</dbReference>
<dbReference type="GO" id="GO:0006614">
    <property type="term" value="P:SRP-dependent cotranslational protein targeting to membrane"/>
    <property type="evidence" value="ECO:0007669"/>
    <property type="project" value="InterPro"/>
</dbReference>
<evidence type="ECO:0000256" key="8">
    <source>
        <dbReference type="ARBA" id="ARBA00023170"/>
    </source>
</evidence>
<dbReference type="HAMAP" id="MF_00920">
    <property type="entry name" value="FtsY"/>
    <property type="match status" value="1"/>
</dbReference>
<dbReference type="SMART" id="SM00382">
    <property type="entry name" value="AAA"/>
    <property type="match status" value="1"/>
</dbReference>
<name>K7YMB9_9PROT</name>
<keyword evidence="6 10" id="KW-0342">GTP-binding</keyword>
<dbReference type="PATRIC" id="fig|1193729.4.peg.255"/>
<dbReference type="Pfam" id="PF02881">
    <property type="entry name" value="SRP54_N"/>
    <property type="match status" value="1"/>
</dbReference>
<sequence>MIQYKSSNSSSKGWFTRLRTGLSKSSKLLIDGIGELFTKRKLDEASLKELEELLITADLGVETAVKLTASLACKKFKNDVTSAEIRIAFADDIVEILDPVAQPLRPFGHKPFVILAVGVNGSGKTTTLGKLACQWTSEGMSVMLAACDTFRAAAVDQLKIWGERAQVPVLAKPYGSDAAALAFDALAKAKAAASDVLMIDTAGRLQNKNQLMEELAKLIRVIKKQDDTAPHATVLVLDGTVGQNAHAQVKAFREMVNVTGLIITKLDGSSRGGVVVSLAQSIGLPMHAVGVGEGEDDLRSFDARLFANSLMGISE</sequence>
<evidence type="ECO:0000313" key="14">
    <source>
        <dbReference type="EMBL" id="AFX98657.1"/>
    </source>
</evidence>
<dbReference type="GO" id="GO:0005886">
    <property type="term" value="C:plasma membrane"/>
    <property type="evidence" value="ECO:0007669"/>
    <property type="project" value="UniProtKB-SubCell"/>
</dbReference>
<feature type="binding site" evidence="10">
    <location>
        <begin position="118"/>
        <end position="125"/>
    </location>
    <ligand>
        <name>GTP</name>
        <dbReference type="ChEBI" id="CHEBI:37565"/>
    </ligand>
</feature>
<dbReference type="InterPro" id="IPR013822">
    <property type="entry name" value="Signal_recog_particl_SRP54_hlx"/>
</dbReference>
<dbReference type="SUPFAM" id="SSF47364">
    <property type="entry name" value="Domain of the SRP/SRP receptor G-proteins"/>
    <property type="match status" value="1"/>
</dbReference>
<comment type="function">
    <text evidence="10">Involved in targeting and insertion of nascent membrane proteins into the cytoplasmic membrane. Acts as a receptor for the complex formed by the signal recognition particle (SRP) and the ribosome-nascent chain (RNC). Interaction with SRP-RNC leads to the transfer of the RNC complex to the Sec translocase for insertion into the membrane, the hydrolysis of GTP by both Ffh and FtsY, and the dissociation of the SRP-FtsY complex into the individual components.</text>
</comment>
<dbReference type="KEGG" id="thal:A1OE_464"/>
<evidence type="ECO:0000259" key="11">
    <source>
        <dbReference type="SMART" id="SM00382"/>
    </source>
</evidence>
<dbReference type="PANTHER" id="PTHR43134:SF1">
    <property type="entry name" value="SIGNAL RECOGNITION PARTICLE RECEPTOR SUBUNIT ALPHA"/>
    <property type="match status" value="1"/>
</dbReference>
<evidence type="ECO:0000256" key="4">
    <source>
        <dbReference type="ARBA" id="ARBA00022741"/>
    </source>
</evidence>
<dbReference type="Gene3D" id="1.20.120.140">
    <property type="entry name" value="Signal recognition particle SRP54, nucleotide-binding domain"/>
    <property type="match status" value="1"/>
</dbReference>
<evidence type="ECO:0000259" key="13">
    <source>
        <dbReference type="SMART" id="SM00963"/>
    </source>
</evidence>
<dbReference type="SMART" id="SM00962">
    <property type="entry name" value="SRP54"/>
    <property type="match status" value="1"/>
</dbReference>
<keyword evidence="8 10" id="KW-0675">Receptor</keyword>
<gene>
    <name evidence="10 14" type="primary">ftsY</name>
    <name evidence="14" type="ORF">A1OE_464</name>
</gene>
<keyword evidence="15" id="KW-1185">Reference proteome</keyword>
<reference evidence="14 15" key="1">
    <citation type="journal article" date="2012" name="Proc. Natl. Acad. Sci. U.S.A.">
        <title>Genome streamlining and chemical defense in a coral reef symbiosis.</title>
        <authorList>
            <person name="Kwan J.C."/>
            <person name="Donia M.S."/>
            <person name="Han A.W."/>
            <person name="Hirose E."/>
            <person name="Haygood M.G."/>
            <person name="Schmidt E.W."/>
        </authorList>
    </citation>
    <scope>NUCLEOTIDE SEQUENCE [LARGE SCALE GENOMIC DNA]</scope>
    <source>
        <strain evidence="14 15">L2</strain>
    </source>
</reference>
<proteinExistence type="inferred from homology"/>
<dbReference type="SUPFAM" id="SSF52540">
    <property type="entry name" value="P-loop containing nucleoside triphosphate hydrolases"/>
    <property type="match status" value="1"/>
</dbReference>
<evidence type="ECO:0000256" key="5">
    <source>
        <dbReference type="ARBA" id="ARBA00022801"/>
    </source>
</evidence>
<keyword evidence="7 10" id="KW-0472">Membrane</keyword>
<dbReference type="Gene3D" id="3.40.50.300">
    <property type="entry name" value="P-loop containing nucleotide triphosphate hydrolases"/>
    <property type="match status" value="1"/>
</dbReference>
<dbReference type="STRING" id="1193729.A1OE_464"/>
<dbReference type="FunFam" id="3.40.50.300:FF:000053">
    <property type="entry name" value="Signal recognition particle receptor FtsY"/>
    <property type="match status" value="1"/>
</dbReference>
<feature type="domain" description="AAA+ ATPase" evidence="11">
    <location>
        <begin position="110"/>
        <end position="246"/>
    </location>
</feature>
<evidence type="ECO:0000256" key="7">
    <source>
        <dbReference type="ARBA" id="ARBA00023136"/>
    </source>
</evidence>
<dbReference type="RefSeq" id="WP_015088155.1">
    <property type="nucleotide sequence ID" value="NC_019566.1"/>
</dbReference>
<dbReference type="OrthoDB" id="9804720at2"/>
<keyword evidence="3 10" id="KW-0963">Cytoplasm</keyword>
<accession>K7YMB9</accession>
<evidence type="ECO:0000313" key="15">
    <source>
        <dbReference type="Proteomes" id="UP000010077"/>
    </source>
</evidence>
<dbReference type="InterPro" id="IPR004390">
    <property type="entry name" value="SR_rcpt_FtsY"/>
</dbReference>
<dbReference type="InterPro" id="IPR003593">
    <property type="entry name" value="AAA+_ATPase"/>
</dbReference>
<keyword evidence="4 10" id="KW-0547">Nucleotide-binding</keyword>
<dbReference type="InterPro" id="IPR027417">
    <property type="entry name" value="P-loop_NTPase"/>
</dbReference>
<evidence type="ECO:0000256" key="3">
    <source>
        <dbReference type="ARBA" id="ARBA00022490"/>
    </source>
</evidence>
<comment type="subunit">
    <text evidence="10">Part of the signal recognition particle protein translocation system, which is composed of SRP and FtsY. SRP is a ribonucleoprotein composed of Ffh and a 4.5S RNA molecule.</text>
</comment>
<feature type="domain" description="SRP54-type proteins GTP-binding" evidence="12">
    <location>
        <begin position="111"/>
        <end position="312"/>
    </location>
</feature>
<keyword evidence="2 10" id="KW-1003">Cell membrane</keyword>
<feature type="binding site" evidence="10">
    <location>
        <begin position="200"/>
        <end position="204"/>
    </location>
    <ligand>
        <name>GTP</name>
        <dbReference type="ChEBI" id="CHEBI:37565"/>
    </ligand>
</feature>
<dbReference type="eggNOG" id="COG0552">
    <property type="taxonomic scope" value="Bacteria"/>
</dbReference>
<feature type="binding site" evidence="10">
    <location>
        <begin position="264"/>
        <end position="267"/>
    </location>
    <ligand>
        <name>GTP</name>
        <dbReference type="ChEBI" id="CHEBI:37565"/>
    </ligand>
</feature>
<dbReference type="Proteomes" id="UP000010077">
    <property type="component" value="Chromosome"/>
</dbReference>
<dbReference type="Pfam" id="PF00448">
    <property type="entry name" value="SRP54"/>
    <property type="match status" value="1"/>
</dbReference>
<evidence type="ECO:0000256" key="9">
    <source>
        <dbReference type="ARBA" id="ARBA00048027"/>
    </source>
</evidence>
<keyword evidence="5 10" id="KW-0378">Hydrolase</keyword>
<protein>
    <recommendedName>
        <fullName evidence="10">Signal recognition particle receptor FtsY</fullName>
        <shortName evidence="10">SRP receptor</shortName>
        <ecNumber evidence="10">3.6.5.4</ecNumber>
    </recommendedName>
</protein>
<evidence type="ECO:0000256" key="10">
    <source>
        <dbReference type="HAMAP-Rule" id="MF_00920"/>
    </source>
</evidence>
<dbReference type="InterPro" id="IPR042101">
    <property type="entry name" value="SRP54_N_sf"/>
</dbReference>
<evidence type="ECO:0000256" key="1">
    <source>
        <dbReference type="ARBA" id="ARBA00004515"/>
    </source>
</evidence>
<evidence type="ECO:0000259" key="12">
    <source>
        <dbReference type="SMART" id="SM00962"/>
    </source>
</evidence>